<organism evidence="2 3">
    <name type="scientific">Phyllobacterium trifolii</name>
    <dbReference type="NCBI Taxonomy" id="300193"/>
    <lineage>
        <taxon>Bacteria</taxon>
        <taxon>Pseudomonadati</taxon>
        <taxon>Pseudomonadota</taxon>
        <taxon>Alphaproteobacteria</taxon>
        <taxon>Hyphomicrobiales</taxon>
        <taxon>Phyllobacteriaceae</taxon>
        <taxon>Phyllobacterium</taxon>
    </lineage>
</organism>
<evidence type="ECO:0000313" key="3">
    <source>
        <dbReference type="Proteomes" id="UP000554520"/>
    </source>
</evidence>
<sequence>MAQGVRPGPLGDIGGLGRLDDDAVTPCCRPTFHSNKSRSCDSMALRYRPPLPRSTLSSMRSLPERLRKLSRKPPLLHREDIV</sequence>
<reference evidence="2 3" key="1">
    <citation type="submission" date="2020-08" db="EMBL/GenBank/DDBJ databases">
        <title>Genomic Encyclopedia of Type Strains, Phase III (KMG-III): the genomes of soil and plant-associated and newly described type strains.</title>
        <authorList>
            <person name="Whitman W."/>
        </authorList>
    </citation>
    <scope>NUCLEOTIDE SEQUENCE [LARGE SCALE GENOMIC DNA]</scope>
    <source>
        <strain evidence="2 3">CECT 7015</strain>
    </source>
</reference>
<evidence type="ECO:0000256" key="1">
    <source>
        <dbReference type="SAM" id="MobiDB-lite"/>
    </source>
</evidence>
<dbReference type="AlphaFoldDB" id="A0A839UE66"/>
<accession>A0A839UE66</accession>
<feature type="region of interest" description="Disordered" evidence="1">
    <location>
        <begin position="51"/>
        <end position="82"/>
    </location>
</feature>
<name>A0A839UE66_9HYPH</name>
<protein>
    <submittedName>
        <fullName evidence="2">Uncharacterized protein</fullName>
    </submittedName>
</protein>
<comment type="caution">
    <text evidence="2">The sequence shown here is derived from an EMBL/GenBank/DDBJ whole genome shotgun (WGS) entry which is preliminary data.</text>
</comment>
<proteinExistence type="predicted"/>
<evidence type="ECO:0000313" key="2">
    <source>
        <dbReference type="EMBL" id="MBB3148103.1"/>
    </source>
</evidence>
<gene>
    <name evidence="2" type="ORF">FHS21_004546</name>
</gene>
<dbReference type="Proteomes" id="UP000554520">
    <property type="component" value="Unassembled WGS sequence"/>
</dbReference>
<keyword evidence="3" id="KW-1185">Reference proteome</keyword>
<dbReference type="EMBL" id="JACHXN010000017">
    <property type="protein sequence ID" value="MBB3148103.1"/>
    <property type="molecule type" value="Genomic_DNA"/>
</dbReference>